<keyword evidence="1" id="KW-0812">Transmembrane</keyword>
<feature type="transmembrane region" description="Helical" evidence="1">
    <location>
        <begin position="146"/>
        <end position="163"/>
    </location>
</feature>
<feature type="transmembrane region" description="Helical" evidence="1">
    <location>
        <begin position="22"/>
        <end position="39"/>
    </location>
</feature>
<organism evidence="2 3">
    <name type="scientific">Pelagibius litoralis</name>
    <dbReference type="NCBI Taxonomy" id="374515"/>
    <lineage>
        <taxon>Bacteria</taxon>
        <taxon>Pseudomonadati</taxon>
        <taxon>Pseudomonadota</taxon>
        <taxon>Alphaproteobacteria</taxon>
        <taxon>Rhodospirillales</taxon>
        <taxon>Rhodovibrionaceae</taxon>
        <taxon>Pelagibius</taxon>
    </lineage>
</organism>
<gene>
    <name evidence="2" type="ORF">HBA54_19940</name>
</gene>
<evidence type="ECO:0000313" key="3">
    <source>
        <dbReference type="Proteomes" id="UP000761264"/>
    </source>
</evidence>
<comment type="caution">
    <text evidence="2">The sequence shown here is derived from an EMBL/GenBank/DDBJ whole genome shotgun (WGS) entry which is preliminary data.</text>
</comment>
<sequence>MAPQTAAAGTSGGASAESLPQVLYLWMPLAVAAVLIFLAHYDLAFYRVYIGSEVGALEFAHVLVPLISVIYCLRILMMPEARANRLIVIWIVLGMLGCIYIAGEEASWGQHYVGWLTPESWLAVNDQGETNLHNTSSWLDQKPRTLLEFGVIIGGIIIPLLALRRPQIREGRFAVFLPPLVCLPVAAIAEFAKVWERLKGHGLWDIAIFYRASEIQELYFAFFILFYLIVFRQRLLARRVTASH</sequence>
<dbReference type="Proteomes" id="UP000761264">
    <property type="component" value="Unassembled WGS sequence"/>
</dbReference>
<feature type="transmembrane region" description="Helical" evidence="1">
    <location>
        <begin position="83"/>
        <end position="103"/>
    </location>
</feature>
<feature type="transmembrane region" description="Helical" evidence="1">
    <location>
        <begin position="215"/>
        <end position="231"/>
    </location>
</feature>
<protein>
    <submittedName>
        <fullName evidence="2">Uncharacterized protein</fullName>
    </submittedName>
</protein>
<proteinExistence type="predicted"/>
<evidence type="ECO:0000313" key="2">
    <source>
        <dbReference type="EMBL" id="NIA70875.1"/>
    </source>
</evidence>
<keyword evidence="3" id="KW-1185">Reference proteome</keyword>
<reference evidence="2" key="1">
    <citation type="submission" date="2020-03" db="EMBL/GenBank/DDBJ databases">
        <title>Genome of Pelagibius litoralis DSM 21314T.</title>
        <authorList>
            <person name="Wang G."/>
        </authorList>
    </citation>
    <scope>NUCLEOTIDE SEQUENCE</scope>
    <source>
        <strain evidence="2">DSM 21314</strain>
    </source>
</reference>
<feature type="transmembrane region" description="Helical" evidence="1">
    <location>
        <begin position="59"/>
        <end position="76"/>
    </location>
</feature>
<feature type="transmembrane region" description="Helical" evidence="1">
    <location>
        <begin position="175"/>
        <end position="195"/>
    </location>
</feature>
<accession>A0A967KEQ8</accession>
<dbReference type="RefSeq" id="WP_205944780.1">
    <property type="nucleotide sequence ID" value="NZ_JAAQPH010000016.1"/>
</dbReference>
<dbReference type="AlphaFoldDB" id="A0A967KEQ8"/>
<keyword evidence="1" id="KW-1133">Transmembrane helix</keyword>
<evidence type="ECO:0000256" key="1">
    <source>
        <dbReference type="SAM" id="Phobius"/>
    </source>
</evidence>
<name>A0A967KEQ8_9PROT</name>
<dbReference type="EMBL" id="JAAQPH010000016">
    <property type="protein sequence ID" value="NIA70875.1"/>
    <property type="molecule type" value="Genomic_DNA"/>
</dbReference>
<keyword evidence="1" id="KW-0472">Membrane</keyword>